<dbReference type="InterPro" id="IPR003489">
    <property type="entry name" value="RHF/RaiA"/>
</dbReference>
<accession>A0A5C6CMT3</accession>
<evidence type="ECO:0000256" key="1">
    <source>
        <dbReference type="SAM" id="MobiDB-lite"/>
    </source>
</evidence>
<dbReference type="Proteomes" id="UP000318437">
    <property type="component" value="Unassembled WGS sequence"/>
</dbReference>
<gene>
    <name evidence="2" type="ORF">Pla144_36700</name>
</gene>
<sequence>MRLSTRFKGIDRSENLQSLIERRIYFALSRFSPRVTSVSVVVEDINGDRGGIDKRCQISIKLDRKDELRVDATHADVEGAVSLAANRAGRIVQRKLELWRSAQRQCKHSQKPTEQYDDVIPTD</sequence>
<dbReference type="Gene3D" id="3.30.160.100">
    <property type="entry name" value="Ribosome hibernation promotion factor-like"/>
    <property type="match status" value="1"/>
</dbReference>
<dbReference type="GO" id="GO:0005840">
    <property type="term" value="C:ribosome"/>
    <property type="evidence" value="ECO:0007669"/>
    <property type="project" value="UniProtKB-KW"/>
</dbReference>
<keyword evidence="2" id="KW-0689">Ribosomal protein</keyword>
<feature type="region of interest" description="Disordered" evidence="1">
    <location>
        <begin position="102"/>
        <end position="123"/>
    </location>
</feature>
<dbReference type="InterPro" id="IPR036567">
    <property type="entry name" value="RHF-like"/>
</dbReference>
<dbReference type="SUPFAM" id="SSF69754">
    <property type="entry name" value="Ribosome binding protein Y (YfiA homologue)"/>
    <property type="match status" value="1"/>
</dbReference>
<proteinExistence type="predicted"/>
<dbReference type="EMBL" id="SJPS01000005">
    <property type="protein sequence ID" value="TWU24784.1"/>
    <property type="molecule type" value="Genomic_DNA"/>
</dbReference>
<comment type="caution">
    <text evidence="2">The sequence shown here is derived from an EMBL/GenBank/DDBJ whole genome shotgun (WGS) entry which is preliminary data.</text>
</comment>
<evidence type="ECO:0000313" key="2">
    <source>
        <dbReference type="EMBL" id="TWU24784.1"/>
    </source>
</evidence>
<dbReference type="AlphaFoldDB" id="A0A5C6CMT3"/>
<dbReference type="Pfam" id="PF02482">
    <property type="entry name" value="Ribosomal_S30AE"/>
    <property type="match status" value="1"/>
</dbReference>
<reference evidence="2 3" key="1">
    <citation type="submission" date="2019-02" db="EMBL/GenBank/DDBJ databases">
        <title>Deep-cultivation of Planctomycetes and their phenomic and genomic characterization uncovers novel biology.</title>
        <authorList>
            <person name="Wiegand S."/>
            <person name="Jogler M."/>
            <person name="Boedeker C."/>
            <person name="Pinto D."/>
            <person name="Vollmers J."/>
            <person name="Rivas-Marin E."/>
            <person name="Kohn T."/>
            <person name="Peeters S.H."/>
            <person name="Heuer A."/>
            <person name="Rast P."/>
            <person name="Oberbeckmann S."/>
            <person name="Bunk B."/>
            <person name="Jeske O."/>
            <person name="Meyerdierks A."/>
            <person name="Storesund J.E."/>
            <person name="Kallscheuer N."/>
            <person name="Luecker S."/>
            <person name="Lage O.M."/>
            <person name="Pohl T."/>
            <person name="Merkel B.J."/>
            <person name="Hornburger P."/>
            <person name="Mueller R.-W."/>
            <person name="Bruemmer F."/>
            <person name="Labrenz M."/>
            <person name="Spormann A.M."/>
            <person name="Op Den Camp H."/>
            <person name="Overmann J."/>
            <person name="Amann R."/>
            <person name="Jetten M.S.M."/>
            <person name="Mascher T."/>
            <person name="Medema M.H."/>
            <person name="Devos D.P."/>
            <person name="Kaster A.-K."/>
            <person name="Ovreas L."/>
            <person name="Rohde M."/>
            <person name="Galperin M.Y."/>
            <person name="Jogler C."/>
        </authorList>
    </citation>
    <scope>NUCLEOTIDE SEQUENCE [LARGE SCALE GENOMIC DNA]</scope>
    <source>
        <strain evidence="2 3">Pla144</strain>
    </source>
</reference>
<dbReference type="RefSeq" id="WP_146451991.1">
    <property type="nucleotide sequence ID" value="NZ_SJPS01000005.1"/>
</dbReference>
<keyword evidence="2" id="KW-0687">Ribonucleoprotein</keyword>
<keyword evidence="3" id="KW-1185">Reference proteome</keyword>
<organism evidence="2 3">
    <name type="scientific">Bythopirellula polymerisocia</name>
    <dbReference type="NCBI Taxonomy" id="2528003"/>
    <lineage>
        <taxon>Bacteria</taxon>
        <taxon>Pseudomonadati</taxon>
        <taxon>Planctomycetota</taxon>
        <taxon>Planctomycetia</taxon>
        <taxon>Pirellulales</taxon>
        <taxon>Lacipirellulaceae</taxon>
        <taxon>Bythopirellula</taxon>
    </lineage>
</organism>
<evidence type="ECO:0000313" key="3">
    <source>
        <dbReference type="Proteomes" id="UP000318437"/>
    </source>
</evidence>
<dbReference type="OrthoDB" id="121633at2"/>
<protein>
    <submittedName>
        <fullName evidence="2">Sigma 54 modulation protein / S30EA ribosomal protein</fullName>
    </submittedName>
</protein>
<name>A0A5C6CMT3_9BACT</name>